<dbReference type="InterPro" id="IPR013382">
    <property type="entry name" value="CRISPR-assoc_prot_Cse2"/>
</dbReference>
<dbReference type="Pfam" id="PF09485">
    <property type="entry name" value="CRISPR_Cse2"/>
    <property type="match status" value="1"/>
</dbReference>
<feature type="region of interest" description="Disordered" evidence="1">
    <location>
        <begin position="1"/>
        <end position="20"/>
    </location>
</feature>
<protein>
    <submittedName>
        <fullName evidence="2">CRISPR-associated protein, Cse2 family</fullName>
    </submittedName>
</protein>
<evidence type="ECO:0000256" key="1">
    <source>
        <dbReference type="SAM" id="MobiDB-lite"/>
    </source>
</evidence>
<dbReference type="Proteomes" id="UP000008207">
    <property type="component" value="Chromosome"/>
</dbReference>
<gene>
    <name evidence="2" type="ordered locus">Mnod_5413</name>
</gene>
<reference evidence="2 3" key="1">
    <citation type="submission" date="2009-01" db="EMBL/GenBank/DDBJ databases">
        <title>Complete sequence of chromosome of Methylobacterium nodulans ORS 2060.</title>
        <authorList>
            <consortium name="US DOE Joint Genome Institute"/>
            <person name="Lucas S."/>
            <person name="Copeland A."/>
            <person name="Lapidus A."/>
            <person name="Glavina del Rio T."/>
            <person name="Dalin E."/>
            <person name="Tice H."/>
            <person name="Bruce D."/>
            <person name="Goodwin L."/>
            <person name="Pitluck S."/>
            <person name="Sims D."/>
            <person name="Brettin T."/>
            <person name="Detter J.C."/>
            <person name="Han C."/>
            <person name="Larimer F."/>
            <person name="Land M."/>
            <person name="Hauser L."/>
            <person name="Kyrpides N."/>
            <person name="Ivanova N."/>
            <person name="Marx C.J."/>
            <person name="Richardson P."/>
        </authorList>
    </citation>
    <scope>NUCLEOTIDE SEQUENCE [LARGE SCALE GENOMIC DNA]</scope>
    <source>
        <strain evidence="3">LMG 21967 / CNCM I-2342 / ORS 2060</strain>
    </source>
</reference>
<dbReference type="STRING" id="460265.Mnod_5413"/>
<keyword evidence="3" id="KW-1185">Reference proteome</keyword>
<dbReference type="Gene3D" id="1.10.520.40">
    <property type="entry name" value="CRISPR-associated protein Cse2"/>
    <property type="match status" value="1"/>
</dbReference>
<name>B8IMR4_METNO</name>
<dbReference type="EMBL" id="CP001349">
    <property type="protein sequence ID" value="ACL60257.1"/>
    <property type="molecule type" value="Genomic_DNA"/>
</dbReference>
<accession>B8IMR4</accession>
<dbReference type="AlphaFoldDB" id="B8IMR4"/>
<dbReference type="HOGENOM" id="CLU_104968_1_0_5"/>
<dbReference type="OrthoDB" id="7998793at2"/>
<dbReference type="eggNOG" id="ENOG5033FH1">
    <property type="taxonomic scope" value="Bacteria"/>
</dbReference>
<evidence type="ECO:0000313" key="2">
    <source>
        <dbReference type="EMBL" id="ACL60257.1"/>
    </source>
</evidence>
<dbReference type="InterPro" id="IPR038287">
    <property type="entry name" value="Cse2_sf"/>
</dbReference>
<dbReference type="RefSeq" id="WP_015931866.1">
    <property type="nucleotide sequence ID" value="NC_011894.1"/>
</dbReference>
<dbReference type="NCBIfam" id="TIGR02548">
    <property type="entry name" value="casB_cse2"/>
    <property type="match status" value="1"/>
</dbReference>
<sequence length="205" mass="22209">MSDETSSGPAGPSAADHDRRRAVRRWWQNLQPLRSDGTANPNADRAALARLRRASSVLDILDEAVVFSLHRALGYGRARAAETLVPVAVTAAVLAHVRAHDPAAKPARVVGRASLADHDYETACLSPLRLKRLLQAREPDDLLRQMRRLVALADRPLDVGALALLILGWADEERGPRIRSRFAYEYHAAAGDPPGSPAPLPDGCS</sequence>
<dbReference type="KEGG" id="mno:Mnod_5413"/>
<evidence type="ECO:0000313" key="3">
    <source>
        <dbReference type="Proteomes" id="UP000008207"/>
    </source>
</evidence>
<proteinExistence type="predicted"/>
<organism evidence="2 3">
    <name type="scientific">Methylobacterium nodulans (strain LMG 21967 / CNCM I-2342 / ORS 2060)</name>
    <dbReference type="NCBI Taxonomy" id="460265"/>
    <lineage>
        <taxon>Bacteria</taxon>
        <taxon>Pseudomonadati</taxon>
        <taxon>Pseudomonadota</taxon>
        <taxon>Alphaproteobacteria</taxon>
        <taxon>Hyphomicrobiales</taxon>
        <taxon>Methylobacteriaceae</taxon>
        <taxon>Methylobacterium</taxon>
    </lineage>
</organism>